<organism evidence="2 3">
    <name type="scientific">Haematococcus lacustris</name>
    <name type="common">Green alga</name>
    <name type="synonym">Haematococcus pluvialis</name>
    <dbReference type="NCBI Taxonomy" id="44745"/>
    <lineage>
        <taxon>Eukaryota</taxon>
        <taxon>Viridiplantae</taxon>
        <taxon>Chlorophyta</taxon>
        <taxon>core chlorophytes</taxon>
        <taxon>Chlorophyceae</taxon>
        <taxon>CS clade</taxon>
        <taxon>Chlamydomonadales</taxon>
        <taxon>Haematococcaceae</taxon>
        <taxon>Haematococcus</taxon>
    </lineage>
</organism>
<dbReference type="EMBL" id="BLLF01004840">
    <property type="protein sequence ID" value="GFH30337.1"/>
    <property type="molecule type" value="Genomic_DNA"/>
</dbReference>
<dbReference type="AlphaFoldDB" id="A0A6A0AEQ1"/>
<feature type="compositionally biased region" description="Pro residues" evidence="1">
    <location>
        <begin position="80"/>
        <end position="90"/>
    </location>
</feature>
<protein>
    <submittedName>
        <fullName evidence="2">Uncharacterized protein</fullName>
    </submittedName>
</protein>
<keyword evidence="3" id="KW-1185">Reference proteome</keyword>
<evidence type="ECO:0000313" key="2">
    <source>
        <dbReference type="EMBL" id="GFH30337.1"/>
    </source>
</evidence>
<feature type="region of interest" description="Disordered" evidence="1">
    <location>
        <begin position="39"/>
        <end position="123"/>
    </location>
</feature>
<name>A0A6A0AEQ1_HAELA</name>
<sequence>MDLISAPLRLPALRLDGDLMHTPTRPLRLDNVTESLRCPRRGNASAPSSPHRVQPVPVAVGSKIRSRGRLKCRPTLLPQHGPPLPMPRPPLAQAQPLPAAPGPAPRPQAPHGAGGWTGTPTSA</sequence>
<evidence type="ECO:0000313" key="3">
    <source>
        <dbReference type="Proteomes" id="UP000485058"/>
    </source>
</evidence>
<gene>
    <name evidence="2" type="ORF">HaLaN_29171</name>
</gene>
<evidence type="ECO:0000256" key="1">
    <source>
        <dbReference type="SAM" id="MobiDB-lite"/>
    </source>
</evidence>
<comment type="caution">
    <text evidence="2">The sequence shown here is derived from an EMBL/GenBank/DDBJ whole genome shotgun (WGS) entry which is preliminary data.</text>
</comment>
<feature type="compositionally biased region" description="Pro residues" evidence="1">
    <location>
        <begin position="98"/>
        <end position="108"/>
    </location>
</feature>
<dbReference type="Proteomes" id="UP000485058">
    <property type="component" value="Unassembled WGS sequence"/>
</dbReference>
<proteinExistence type="predicted"/>
<reference evidence="2 3" key="1">
    <citation type="submission" date="2020-02" db="EMBL/GenBank/DDBJ databases">
        <title>Draft genome sequence of Haematococcus lacustris strain NIES-144.</title>
        <authorList>
            <person name="Morimoto D."/>
            <person name="Nakagawa S."/>
            <person name="Yoshida T."/>
            <person name="Sawayama S."/>
        </authorList>
    </citation>
    <scope>NUCLEOTIDE SEQUENCE [LARGE SCALE GENOMIC DNA]</scope>
    <source>
        <strain evidence="2 3">NIES-144</strain>
    </source>
</reference>
<accession>A0A6A0AEQ1</accession>